<evidence type="ECO:0000256" key="2">
    <source>
        <dbReference type="ARBA" id="ARBA00023002"/>
    </source>
</evidence>
<comment type="similarity">
    <text evidence="1">Belongs to the short-chain dehydrogenases/reductases (SDR) family.</text>
</comment>
<dbReference type="Gene3D" id="3.40.50.720">
    <property type="entry name" value="NAD(P)-binding Rossmann-like Domain"/>
    <property type="match status" value="1"/>
</dbReference>
<keyword evidence="2" id="KW-0560">Oxidoreductase</keyword>
<evidence type="ECO:0000313" key="3">
    <source>
        <dbReference type="EMBL" id="CBY06848.1"/>
    </source>
</evidence>
<dbReference type="AlphaFoldDB" id="E4WT48"/>
<dbReference type="GO" id="GO:0016491">
    <property type="term" value="F:oxidoreductase activity"/>
    <property type="evidence" value="ECO:0007669"/>
    <property type="project" value="UniProtKB-KW"/>
</dbReference>
<dbReference type="InterPro" id="IPR036291">
    <property type="entry name" value="NAD(P)-bd_dom_sf"/>
</dbReference>
<dbReference type="InParanoid" id="E4WT48"/>
<dbReference type="PANTHER" id="PTHR24321">
    <property type="entry name" value="DEHYDROGENASES, SHORT CHAIN"/>
    <property type="match status" value="1"/>
</dbReference>
<dbReference type="FunFam" id="3.40.50.720:FF:000084">
    <property type="entry name" value="Short-chain dehydrogenase reductase"/>
    <property type="match status" value="1"/>
</dbReference>
<keyword evidence="4" id="KW-1185">Reference proteome</keyword>
<evidence type="ECO:0000313" key="4">
    <source>
        <dbReference type="Proteomes" id="UP000001307"/>
    </source>
</evidence>
<proteinExistence type="inferred from homology"/>
<evidence type="ECO:0008006" key="5">
    <source>
        <dbReference type="Google" id="ProtNLM"/>
    </source>
</evidence>
<gene>
    <name evidence="3" type="ORF">GSOID_T00005918001</name>
</gene>
<dbReference type="SUPFAM" id="SSF51735">
    <property type="entry name" value="NAD(P)-binding Rossmann-fold domains"/>
    <property type="match status" value="1"/>
</dbReference>
<organism evidence="3 4">
    <name type="scientific">Oikopleura dioica</name>
    <name type="common">Tunicate</name>
    <dbReference type="NCBI Taxonomy" id="34765"/>
    <lineage>
        <taxon>Eukaryota</taxon>
        <taxon>Metazoa</taxon>
        <taxon>Chordata</taxon>
        <taxon>Tunicata</taxon>
        <taxon>Appendicularia</taxon>
        <taxon>Copelata</taxon>
        <taxon>Oikopleuridae</taxon>
        <taxon>Oikopleura</taxon>
    </lineage>
</organism>
<dbReference type="Proteomes" id="UP000001307">
    <property type="component" value="Unassembled WGS sequence"/>
</dbReference>
<dbReference type="InterPro" id="IPR002347">
    <property type="entry name" value="SDR_fam"/>
</dbReference>
<name>E4WT48_OIKDI</name>
<protein>
    <recommendedName>
        <fullName evidence="5">Short-chain dehydrogenase</fullName>
    </recommendedName>
</protein>
<dbReference type="PRINTS" id="PR00081">
    <property type="entry name" value="GDHRDH"/>
</dbReference>
<reference evidence="3 4" key="1">
    <citation type="journal article" date="2010" name="Science">
        <title>Plasticity of animal genome architecture unmasked by rapid evolution of a pelagic tunicate.</title>
        <authorList>
            <person name="Denoeud F."/>
            <person name="Henriet S."/>
            <person name="Mungpakdee S."/>
            <person name="Aury J.M."/>
            <person name="Da Silva C."/>
            <person name="Brinkmann H."/>
            <person name="Mikhaleva J."/>
            <person name="Olsen L.C."/>
            <person name="Jubin C."/>
            <person name="Canestro C."/>
            <person name="Bouquet J.M."/>
            <person name="Danks G."/>
            <person name="Poulain J."/>
            <person name="Campsteijn C."/>
            <person name="Adamski M."/>
            <person name="Cross I."/>
            <person name="Yadetie F."/>
            <person name="Muffato M."/>
            <person name="Louis A."/>
            <person name="Butcher S."/>
            <person name="Tsagkogeorga G."/>
            <person name="Konrad A."/>
            <person name="Singh S."/>
            <person name="Jensen M.F."/>
            <person name="Cong E.H."/>
            <person name="Eikeseth-Otteraa H."/>
            <person name="Noel B."/>
            <person name="Anthouard V."/>
            <person name="Porcel B.M."/>
            <person name="Kachouri-Lafond R."/>
            <person name="Nishino A."/>
            <person name="Ugolini M."/>
            <person name="Chourrout P."/>
            <person name="Nishida H."/>
            <person name="Aasland R."/>
            <person name="Huzurbazar S."/>
            <person name="Westhof E."/>
            <person name="Delsuc F."/>
            <person name="Lehrach H."/>
            <person name="Reinhardt R."/>
            <person name="Weissenbach J."/>
            <person name="Roy S.W."/>
            <person name="Artiguenave F."/>
            <person name="Postlethwait J.H."/>
            <person name="Manak J.R."/>
            <person name="Thompson E.M."/>
            <person name="Jaillon O."/>
            <person name="Du Pasquier L."/>
            <person name="Boudinot P."/>
            <person name="Liberles D.A."/>
            <person name="Volff J.N."/>
            <person name="Philippe H."/>
            <person name="Lenhard B."/>
            <person name="Roest Crollius H."/>
            <person name="Wincker P."/>
            <person name="Chourrout D."/>
        </authorList>
    </citation>
    <scope>NUCLEOTIDE SEQUENCE [LARGE SCALE GENOMIC DNA]</scope>
</reference>
<accession>E4WT48</accession>
<sequence>MSSFDYDSKRLDQKVTKGRFDGEVAIVCGGASGIGRATVKRFLNDGAKVAVFDLNAENDFDEDENVEVYQTDCSKKENCESSVSSVISDFGKINHLVYSVAYFGSKALDATEEDWLKSLMVNVAGAGFMISAVTPHLEKAEEKRRSVCLLTSISASQAQWHRWTYGATKGALMSLVRHATLELGQKEIRVNSVSPSWIWTPEVAKAYPEKSEINSKTGPGQTYHSIGRVGEVDEVAASICFLASRDAGFIHGHDLQVGGGYHALGPEGCQPAKFAGSTDSLF</sequence>
<dbReference type="EMBL" id="FN653016">
    <property type="protein sequence ID" value="CBY06848.1"/>
    <property type="molecule type" value="Genomic_DNA"/>
</dbReference>
<evidence type="ECO:0000256" key="1">
    <source>
        <dbReference type="ARBA" id="ARBA00006484"/>
    </source>
</evidence>
<dbReference type="Pfam" id="PF13561">
    <property type="entry name" value="adh_short_C2"/>
    <property type="match status" value="1"/>
</dbReference>
<dbReference type="CDD" id="cd05233">
    <property type="entry name" value="SDR_c"/>
    <property type="match status" value="1"/>
</dbReference>
<dbReference type="PANTHER" id="PTHR24321:SF8">
    <property type="entry name" value="ESTRADIOL 17-BETA-DEHYDROGENASE 8-RELATED"/>
    <property type="match status" value="1"/>
</dbReference>
<dbReference type="OrthoDB" id="47007at2759"/>